<dbReference type="Proteomes" id="UP000294850">
    <property type="component" value="Unassembled WGS sequence"/>
</dbReference>
<evidence type="ECO:0000259" key="3">
    <source>
        <dbReference type="PROSITE" id="PS50930"/>
    </source>
</evidence>
<dbReference type="GO" id="GO:0000156">
    <property type="term" value="F:phosphorelay response regulator activity"/>
    <property type="evidence" value="ECO:0007669"/>
    <property type="project" value="TreeGrafter"/>
</dbReference>
<evidence type="ECO:0000313" key="5">
    <source>
        <dbReference type="Proteomes" id="UP000294850"/>
    </source>
</evidence>
<dbReference type="Pfam" id="PF00072">
    <property type="entry name" value="Response_reg"/>
    <property type="match status" value="1"/>
</dbReference>
<dbReference type="Gene3D" id="2.40.50.1020">
    <property type="entry name" value="LytTr DNA-binding domain"/>
    <property type="match status" value="1"/>
</dbReference>
<dbReference type="SMART" id="SM00448">
    <property type="entry name" value="REC"/>
    <property type="match status" value="1"/>
</dbReference>
<dbReference type="Pfam" id="PF04397">
    <property type="entry name" value="LytTR"/>
    <property type="match status" value="1"/>
</dbReference>
<sequence>MKQQTLQPLRCLIVDDESAAHKTIKFYISKIPGLEFSEGCMNAVRALEAISARDFDIIFLDVDMPYISGLEFLSIAGKMSASVIMTTAHARFAVDGFDHNVTDFLLKPISPERFLKAVHKVRMLRSSKTTRTESAGPDQVLSCDPLHPFQILLKNGGPDQILPHPRQAPVFEEKMMWIRVDKIILPVEYQHLYMITGCGNYVYMYIKGKKHLVRTSLALLLASLPEIFIQTHKSYIINRYLVEKLNGNEIVMNGGKHKAKISRYLRSEVLKKLGPLYG</sequence>
<dbReference type="OrthoDB" id="1646880at2"/>
<dbReference type="Gene3D" id="3.40.50.2300">
    <property type="match status" value="1"/>
</dbReference>
<dbReference type="InterPro" id="IPR051271">
    <property type="entry name" value="2C-system_Tx_regulators"/>
</dbReference>
<name>A0A4R5E1S5_9BACT</name>
<gene>
    <name evidence="4" type="ORF">E0F88_00370</name>
</gene>
<dbReference type="AlphaFoldDB" id="A0A4R5E1S5"/>
<keyword evidence="1" id="KW-0597">Phosphoprotein</keyword>
<feature type="modified residue" description="4-aspartylphosphate" evidence="1">
    <location>
        <position position="61"/>
    </location>
</feature>
<comment type="caution">
    <text evidence="4">The sequence shown here is derived from an EMBL/GenBank/DDBJ whole genome shotgun (WGS) entry which is preliminary data.</text>
</comment>
<dbReference type="GO" id="GO:0003677">
    <property type="term" value="F:DNA binding"/>
    <property type="evidence" value="ECO:0007669"/>
    <property type="project" value="InterPro"/>
</dbReference>
<organism evidence="4 5">
    <name type="scientific">Dyadobacter psychrotolerans</name>
    <dbReference type="NCBI Taxonomy" id="2541721"/>
    <lineage>
        <taxon>Bacteria</taxon>
        <taxon>Pseudomonadati</taxon>
        <taxon>Bacteroidota</taxon>
        <taxon>Cytophagia</taxon>
        <taxon>Cytophagales</taxon>
        <taxon>Spirosomataceae</taxon>
        <taxon>Dyadobacter</taxon>
    </lineage>
</organism>
<dbReference type="InterPro" id="IPR011006">
    <property type="entry name" value="CheY-like_superfamily"/>
</dbReference>
<keyword evidence="5" id="KW-1185">Reference proteome</keyword>
<dbReference type="SUPFAM" id="SSF52172">
    <property type="entry name" value="CheY-like"/>
    <property type="match status" value="1"/>
</dbReference>
<dbReference type="InterPro" id="IPR007492">
    <property type="entry name" value="LytTR_DNA-bd_dom"/>
</dbReference>
<dbReference type="EMBL" id="SMFL01000001">
    <property type="protein sequence ID" value="TDE18045.1"/>
    <property type="molecule type" value="Genomic_DNA"/>
</dbReference>
<evidence type="ECO:0000313" key="4">
    <source>
        <dbReference type="EMBL" id="TDE18045.1"/>
    </source>
</evidence>
<proteinExistence type="predicted"/>
<dbReference type="PANTHER" id="PTHR45526">
    <property type="entry name" value="TRANSCRIPTIONAL REGULATORY PROTEIN DPIA"/>
    <property type="match status" value="1"/>
</dbReference>
<dbReference type="PROSITE" id="PS50930">
    <property type="entry name" value="HTH_LYTTR"/>
    <property type="match status" value="1"/>
</dbReference>
<reference evidence="4 5" key="1">
    <citation type="submission" date="2019-03" db="EMBL/GenBank/DDBJ databases">
        <title>Dyadobacter AR-3-6 sp. nov., isolated from arctic soil.</title>
        <authorList>
            <person name="Chaudhary D.K."/>
        </authorList>
    </citation>
    <scope>NUCLEOTIDE SEQUENCE [LARGE SCALE GENOMIC DNA]</scope>
    <source>
        <strain evidence="4 5">AR-3-6</strain>
    </source>
</reference>
<feature type="domain" description="Response regulatory" evidence="2">
    <location>
        <begin position="10"/>
        <end position="122"/>
    </location>
</feature>
<accession>A0A4R5E1S5</accession>
<dbReference type="PROSITE" id="PS50110">
    <property type="entry name" value="RESPONSE_REGULATORY"/>
    <property type="match status" value="1"/>
</dbReference>
<feature type="domain" description="HTH LytTR-type" evidence="3">
    <location>
        <begin position="176"/>
        <end position="275"/>
    </location>
</feature>
<evidence type="ECO:0000259" key="2">
    <source>
        <dbReference type="PROSITE" id="PS50110"/>
    </source>
</evidence>
<protein>
    <submittedName>
        <fullName evidence="4">Response regulator transcription factor</fullName>
    </submittedName>
</protein>
<dbReference type="SMART" id="SM00850">
    <property type="entry name" value="LytTR"/>
    <property type="match status" value="1"/>
</dbReference>
<evidence type="ECO:0000256" key="1">
    <source>
        <dbReference type="PROSITE-ProRule" id="PRU00169"/>
    </source>
</evidence>
<dbReference type="RefSeq" id="WP_131955576.1">
    <property type="nucleotide sequence ID" value="NZ_SMFL01000001.1"/>
</dbReference>
<dbReference type="InterPro" id="IPR001789">
    <property type="entry name" value="Sig_transdc_resp-reg_receiver"/>
</dbReference>
<dbReference type="PANTHER" id="PTHR45526:SF1">
    <property type="entry name" value="TRANSCRIPTIONAL REGULATORY PROTEIN DCUR-RELATED"/>
    <property type="match status" value="1"/>
</dbReference>